<feature type="region of interest" description="Disordered" evidence="1">
    <location>
        <begin position="832"/>
        <end position="859"/>
    </location>
</feature>
<feature type="compositionally biased region" description="Basic and acidic residues" evidence="1">
    <location>
        <begin position="357"/>
        <end position="371"/>
    </location>
</feature>
<feature type="compositionally biased region" description="Polar residues" evidence="1">
    <location>
        <begin position="246"/>
        <end position="266"/>
    </location>
</feature>
<name>A0AAV9R785_9TELE</name>
<feature type="region of interest" description="Disordered" evidence="1">
    <location>
        <begin position="626"/>
        <end position="675"/>
    </location>
</feature>
<comment type="caution">
    <text evidence="2">The sequence shown here is derived from an EMBL/GenBank/DDBJ whole genome shotgun (WGS) entry which is preliminary data.</text>
</comment>
<feature type="compositionally biased region" description="Basic and acidic residues" evidence="1">
    <location>
        <begin position="202"/>
        <end position="240"/>
    </location>
</feature>
<feature type="compositionally biased region" description="Polar residues" evidence="1">
    <location>
        <begin position="314"/>
        <end position="331"/>
    </location>
</feature>
<feature type="region of interest" description="Disordered" evidence="1">
    <location>
        <begin position="543"/>
        <end position="607"/>
    </location>
</feature>
<reference evidence="2 3" key="1">
    <citation type="submission" date="2021-06" db="EMBL/GenBank/DDBJ databases">
        <authorList>
            <person name="Palmer J.M."/>
        </authorList>
    </citation>
    <scope>NUCLEOTIDE SEQUENCE [LARGE SCALE GENOMIC DNA]</scope>
    <source>
        <strain evidence="2 3">MEX-2019</strain>
        <tissue evidence="2">Muscle</tissue>
    </source>
</reference>
<feature type="compositionally biased region" description="Polar residues" evidence="1">
    <location>
        <begin position="572"/>
        <end position="588"/>
    </location>
</feature>
<feature type="compositionally biased region" description="Basic and acidic residues" evidence="1">
    <location>
        <begin position="384"/>
        <end position="406"/>
    </location>
</feature>
<feature type="region of interest" description="Disordered" evidence="1">
    <location>
        <begin position="162"/>
        <end position="181"/>
    </location>
</feature>
<feature type="compositionally biased region" description="Basic and acidic residues" evidence="1">
    <location>
        <begin position="336"/>
        <end position="346"/>
    </location>
</feature>
<evidence type="ECO:0000256" key="1">
    <source>
        <dbReference type="SAM" id="MobiDB-lite"/>
    </source>
</evidence>
<evidence type="ECO:0000313" key="2">
    <source>
        <dbReference type="EMBL" id="KAK5604953.1"/>
    </source>
</evidence>
<feature type="compositionally biased region" description="Basic and acidic residues" evidence="1">
    <location>
        <begin position="287"/>
        <end position="301"/>
    </location>
</feature>
<dbReference type="Proteomes" id="UP001311232">
    <property type="component" value="Unassembled WGS sequence"/>
</dbReference>
<feature type="compositionally biased region" description="Basic and acidic residues" evidence="1">
    <location>
        <begin position="642"/>
        <end position="654"/>
    </location>
</feature>
<keyword evidence="3" id="KW-1185">Reference proteome</keyword>
<proteinExistence type="predicted"/>
<protein>
    <submittedName>
        <fullName evidence="2">Uncharacterized protein</fullName>
    </submittedName>
</protein>
<organism evidence="2 3">
    <name type="scientific">Crenichthys baileyi</name>
    <name type="common">White River springfish</name>
    <dbReference type="NCBI Taxonomy" id="28760"/>
    <lineage>
        <taxon>Eukaryota</taxon>
        <taxon>Metazoa</taxon>
        <taxon>Chordata</taxon>
        <taxon>Craniata</taxon>
        <taxon>Vertebrata</taxon>
        <taxon>Euteleostomi</taxon>
        <taxon>Actinopterygii</taxon>
        <taxon>Neopterygii</taxon>
        <taxon>Teleostei</taxon>
        <taxon>Neoteleostei</taxon>
        <taxon>Acanthomorphata</taxon>
        <taxon>Ovalentaria</taxon>
        <taxon>Atherinomorphae</taxon>
        <taxon>Cyprinodontiformes</taxon>
        <taxon>Goodeidae</taxon>
        <taxon>Crenichthys</taxon>
    </lineage>
</organism>
<feature type="region of interest" description="Disordered" evidence="1">
    <location>
        <begin position="197"/>
        <end position="418"/>
    </location>
</feature>
<evidence type="ECO:0000313" key="3">
    <source>
        <dbReference type="Proteomes" id="UP001311232"/>
    </source>
</evidence>
<sequence length="873" mass="95884">MLQQNNNNNYPCLSMSGYPQEMLQRCSRASLPFPSRVDLALADLPLIRGLRAWALCSKNRRKASGLLGGGKAPTAPPLGRGTLTSCPRPADVHLSGYGLPLGLDARQGGIGALVTVATLKTSEGSGKTQTQCLFLRTEKGSCLYSTAKPSYGASPSMVGEWLRGKRGGGEGGGTEPPPVEAGANRVRVRSGRRWRKSGITAGRERNAVSRERQQRTCKKVELSVEVKQEERDKRGPDSKKIPSPQPDNSVTRCCNNVSPETCTRNNSWDEHEGGGSPARRAACELNFEEKAARRESQRNDEEGGDSNAVLDASNPDQESNCTHRNFNSSSDVDGDQEIKRDKRLEELNTQTSYMQDDFTKRDEDAKTDVSRKHVSSSDFMMALNDRKPENERKQDTKQEPEKEMERPSVVLPTRTKESSIPVEGTICCTDQDTNRVYSKQESNQNQLEVELGPEAEHKVGVVEIPNISSLQPHEPNITADESNTVREETRELHIFLKREENNSLQEEKRVLCLPVSQRALPICENLKGRIGKLEDECTCSKLDDGNSDEEEQRSGASGDDWSLQSCREKAGDTTTCVETNGQKHTLVSNGADPPTSNPAPSLPPLASMVTGLPFLEVEEEKGEAVGVAPGHEGGSHKQKRSQRGELEVKAEEVRGSTVATEQGRKEEEEEDEFGVFMQAEEEPAWSEGVNMSTSVPCGSRGSTAAPGKHAITGDDTWTAFPQDPTDESGDVGEQWWLASAVEARRDGPPTHYSLATVFTESFPPLPSFSPDDPCDLEGVPTLMQLLRGKARQDQGLLDSFHDLNKMIGQSHKRSKSASQNLLLKTLRLQQPLPESGPTSWTTNRRLSPGLSSANQHAAAKRRLSYDYNRNIVE</sequence>
<accession>A0AAV9R785</accession>
<dbReference type="AlphaFoldDB" id="A0AAV9R785"/>
<dbReference type="EMBL" id="JAHHUM010002319">
    <property type="protein sequence ID" value="KAK5604953.1"/>
    <property type="molecule type" value="Genomic_DNA"/>
</dbReference>
<gene>
    <name evidence="2" type="ORF">CRENBAI_005664</name>
</gene>
<feature type="compositionally biased region" description="Polar residues" evidence="1">
    <location>
        <begin position="836"/>
        <end position="855"/>
    </location>
</feature>